<feature type="transmembrane region" description="Helical" evidence="1">
    <location>
        <begin position="266"/>
        <end position="284"/>
    </location>
</feature>
<keyword evidence="1" id="KW-0812">Transmembrane</keyword>
<keyword evidence="4" id="KW-1185">Reference proteome</keyword>
<dbReference type="InterPro" id="IPR032809">
    <property type="entry name" value="Put_HupE_UreJ"/>
</dbReference>
<name>A0ABV3L683_9RHOB</name>
<evidence type="ECO:0000313" key="3">
    <source>
        <dbReference type="EMBL" id="MEV8466971.1"/>
    </source>
</evidence>
<reference evidence="3 4" key="1">
    <citation type="submission" date="2024-07" db="EMBL/GenBank/DDBJ databases">
        <authorList>
            <person name="Kang M."/>
        </authorList>
    </citation>
    <scope>NUCLEOTIDE SEQUENCE [LARGE SCALE GENOMIC DNA]</scope>
    <source>
        <strain evidence="3 4">DFM31</strain>
    </source>
</reference>
<evidence type="ECO:0000256" key="1">
    <source>
        <dbReference type="SAM" id="Phobius"/>
    </source>
</evidence>
<dbReference type="RefSeq" id="WP_366192761.1">
    <property type="nucleotide sequence ID" value="NZ_JBFBVU010000009.1"/>
</dbReference>
<dbReference type="Proteomes" id="UP001553161">
    <property type="component" value="Unassembled WGS sequence"/>
</dbReference>
<evidence type="ECO:0000256" key="2">
    <source>
        <dbReference type="SAM" id="SignalP"/>
    </source>
</evidence>
<gene>
    <name evidence="3" type="ORF">AB0T83_09290</name>
</gene>
<feature type="transmembrane region" description="Helical" evidence="1">
    <location>
        <begin position="237"/>
        <end position="260"/>
    </location>
</feature>
<keyword evidence="2" id="KW-0732">Signal</keyword>
<feature type="transmembrane region" description="Helical" evidence="1">
    <location>
        <begin position="354"/>
        <end position="376"/>
    </location>
</feature>
<accession>A0ABV3L683</accession>
<dbReference type="EMBL" id="JBFBVU010000009">
    <property type="protein sequence ID" value="MEV8466971.1"/>
    <property type="molecule type" value="Genomic_DNA"/>
</dbReference>
<comment type="caution">
    <text evidence="3">The sequence shown here is derived from an EMBL/GenBank/DDBJ whole genome shotgun (WGS) entry which is preliminary data.</text>
</comment>
<keyword evidence="1" id="KW-0472">Membrane</keyword>
<keyword evidence="1" id="KW-1133">Transmembrane helix</keyword>
<feature type="transmembrane region" description="Helical" evidence="1">
    <location>
        <begin position="321"/>
        <end position="347"/>
    </location>
</feature>
<feature type="transmembrane region" description="Helical" evidence="1">
    <location>
        <begin position="196"/>
        <end position="217"/>
    </location>
</feature>
<feature type="signal peptide" evidence="2">
    <location>
        <begin position="1"/>
        <end position="22"/>
    </location>
</feature>
<protein>
    <submittedName>
        <fullName evidence="3">HupE/UreJ family protein</fullName>
    </submittedName>
</protein>
<feature type="chain" id="PRO_5047262156" evidence="2">
    <location>
        <begin position="23"/>
        <end position="395"/>
    </location>
</feature>
<dbReference type="Pfam" id="PF13795">
    <property type="entry name" value="HupE_UreJ_2"/>
    <property type="match status" value="1"/>
</dbReference>
<sequence>MGFRGLIALCAVLLAASLPASAHRLNETYVYFTVTDSSLSGRIEARLEDLDGLVGLDADGDGQATPEEFEAQAAAVLSRFADRLTLQDEGTDHPVVFTDHTFLPTPQGIFVQMNFDVPTMAQPPEGVTVLYRSPFQDTDPGHLGYGLIENNTRTGIENNEGHIAVIFKADAPAQWLSLVGDPPWTVFVEFVVHGIWHIWLGFDHVVFLVALLLPAVLRADNRRWLPVEDFRDAFFNVLKIVTAFTLSHSVTLTLAGLGIVTLPVSLVEAVIALSIIVVAVMNFFPTMHRYTLAVVLVFGLFHGFGFANVLAPLGVQPSAKVIGLAAFNIGVELGQVAIVIVLFPILFALRRLAVYPLVATQLASVVFILLAAVWFVERSSGIFWRLHQQLLAAWT</sequence>
<feature type="transmembrane region" description="Helical" evidence="1">
    <location>
        <begin position="291"/>
        <end position="315"/>
    </location>
</feature>
<evidence type="ECO:0000313" key="4">
    <source>
        <dbReference type="Proteomes" id="UP001553161"/>
    </source>
</evidence>
<organism evidence="3 4">
    <name type="scientific">Meridianimarinicoccus marinus</name>
    <dbReference type="NCBI Taxonomy" id="3231483"/>
    <lineage>
        <taxon>Bacteria</taxon>
        <taxon>Pseudomonadati</taxon>
        <taxon>Pseudomonadota</taxon>
        <taxon>Alphaproteobacteria</taxon>
        <taxon>Rhodobacterales</taxon>
        <taxon>Paracoccaceae</taxon>
        <taxon>Meridianimarinicoccus</taxon>
    </lineage>
</organism>
<proteinExistence type="predicted"/>